<name>A0A369PVW3_9SPHI</name>
<proteinExistence type="predicted"/>
<reference evidence="2 3" key="1">
    <citation type="submission" date="2018-07" db="EMBL/GenBank/DDBJ databases">
        <title>Pedobacter sp. nov., isolated from soil.</title>
        <authorList>
            <person name="Zhou L.Y."/>
            <person name="Du Z.J."/>
        </authorList>
    </citation>
    <scope>NUCLEOTIDE SEQUENCE [LARGE SCALE GENOMIC DNA]</scope>
    <source>
        <strain evidence="2 3">JDX94</strain>
    </source>
</reference>
<dbReference type="OrthoDB" id="6638511at2"/>
<dbReference type="Gene3D" id="3.90.550.10">
    <property type="entry name" value="Spore Coat Polysaccharide Biosynthesis Protein SpsA, Chain A"/>
    <property type="match status" value="1"/>
</dbReference>
<dbReference type="EMBL" id="QPKV01000015">
    <property type="protein sequence ID" value="RDC54258.1"/>
    <property type="molecule type" value="Genomic_DNA"/>
</dbReference>
<dbReference type="Pfam" id="PF00535">
    <property type="entry name" value="Glycos_transf_2"/>
    <property type="match status" value="1"/>
</dbReference>
<dbReference type="PANTHER" id="PTHR22916:SF3">
    <property type="entry name" value="UDP-GLCNAC:BETAGAL BETA-1,3-N-ACETYLGLUCOSAMINYLTRANSFERASE-LIKE PROTEIN 1"/>
    <property type="match status" value="1"/>
</dbReference>
<dbReference type="RefSeq" id="WP_115404917.1">
    <property type="nucleotide sequence ID" value="NZ_QPKV01000015.1"/>
</dbReference>
<dbReference type="InterPro" id="IPR029044">
    <property type="entry name" value="Nucleotide-diphossugar_trans"/>
</dbReference>
<dbReference type="Proteomes" id="UP000253961">
    <property type="component" value="Unassembled WGS sequence"/>
</dbReference>
<dbReference type="InterPro" id="IPR001173">
    <property type="entry name" value="Glyco_trans_2-like"/>
</dbReference>
<dbReference type="AlphaFoldDB" id="A0A369PVW3"/>
<dbReference type="CDD" id="cd00761">
    <property type="entry name" value="Glyco_tranf_GTA_type"/>
    <property type="match status" value="1"/>
</dbReference>
<evidence type="ECO:0000313" key="3">
    <source>
        <dbReference type="Proteomes" id="UP000253961"/>
    </source>
</evidence>
<dbReference type="PANTHER" id="PTHR22916">
    <property type="entry name" value="GLYCOSYLTRANSFERASE"/>
    <property type="match status" value="1"/>
</dbReference>
<protein>
    <submittedName>
        <fullName evidence="2">Glycosyltransferase family 2 protein</fullName>
    </submittedName>
</protein>
<comment type="caution">
    <text evidence="2">The sequence shown here is derived from an EMBL/GenBank/DDBJ whole genome shotgun (WGS) entry which is preliminary data.</text>
</comment>
<gene>
    <name evidence="2" type="ORF">DU508_22490</name>
</gene>
<dbReference type="GO" id="GO:0016758">
    <property type="term" value="F:hexosyltransferase activity"/>
    <property type="evidence" value="ECO:0007669"/>
    <property type="project" value="UniProtKB-ARBA"/>
</dbReference>
<organism evidence="2 3">
    <name type="scientific">Pedobacter chinensis</name>
    <dbReference type="NCBI Taxonomy" id="2282421"/>
    <lineage>
        <taxon>Bacteria</taxon>
        <taxon>Pseudomonadati</taxon>
        <taxon>Bacteroidota</taxon>
        <taxon>Sphingobacteriia</taxon>
        <taxon>Sphingobacteriales</taxon>
        <taxon>Sphingobacteriaceae</taxon>
        <taxon>Pedobacter</taxon>
    </lineage>
</organism>
<sequence>MGYHKTKNRRGKMSFPLVSIIIPTYNYGHFILDALRSISAQSYTNWECIIIDDGSTDDTASIVAEYITTHANQHFEYIYISNAGSSNARNIGVEKSKGVYLQFLDADDLLQADKLAIQVKVMKSEYCALVFSKSIFFSSSNAIKRIYQDKYPAGFLATKTLNGIDLVKSLITNNIFPISSALVHKALVKNAGMFDAGSNNNEDWLIWFKIALLRPIFVFDDSKATGTEIRIHPHSMMGGKRKMFEGEVFVRNQIDSMLKDQFKDDEINVLKKYNQDLLALHRIRSLDIISGSKHVLMRFIHSPIRNFRLLYMACFKLTIRVLKK</sequence>
<evidence type="ECO:0000259" key="1">
    <source>
        <dbReference type="Pfam" id="PF00535"/>
    </source>
</evidence>
<keyword evidence="3" id="KW-1185">Reference proteome</keyword>
<feature type="domain" description="Glycosyltransferase 2-like" evidence="1">
    <location>
        <begin position="19"/>
        <end position="145"/>
    </location>
</feature>
<evidence type="ECO:0000313" key="2">
    <source>
        <dbReference type="EMBL" id="RDC54258.1"/>
    </source>
</evidence>
<dbReference type="SUPFAM" id="SSF53448">
    <property type="entry name" value="Nucleotide-diphospho-sugar transferases"/>
    <property type="match status" value="1"/>
</dbReference>
<keyword evidence="2" id="KW-0808">Transferase</keyword>
<accession>A0A369PVW3</accession>